<evidence type="ECO:0000259" key="12">
    <source>
        <dbReference type="Pfam" id="PF05425"/>
    </source>
</evidence>
<dbReference type="Proteomes" id="UP001165079">
    <property type="component" value="Unassembled WGS sequence"/>
</dbReference>
<feature type="transmembrane region" description="Helical" evidence="9">
    <location>
        <begin position="404"/>
        <end position="426"/>
    </location>
</feature>
<evidence type="ECO:0000256" key="5">
    <source>
        <dbReference type="ARBA" id="ARBA00022729"/>
    </source>
</evidence>
<dbReference type="GO" id="GO:0042597">
    <property type="term" value="C:periplasmic space"/>
    <property type="evidence" value="ECO:0007669"/>
    <property type="project" value="InterPro"/>
</dbReference>
<dbReference type="GO" id="GO:0006825">
    <property type="term" value="P:copper ion transport"/>
    <property type="evidence" value="ECO:0007669"/>
    <property type="project" value="InterPro"/>
</dbReference>
<keyword evidence="3 9" id="KW-0812">Transmembrane</keyword>
<keyword evidence="7" id="KW-0186">Copper</keyword>
<dbReference type="PANTHER" id="PTHR34820">
    <property type="entry name" value="INNER MEMBRANE PROTEIN YEBZ"/>
    <property type="match status" value="1"/>
</dbReference>
<protein>
    <submittedName>
        <fullName evidence="13">Transport integral membrane protein</fullName>
    </submittedName>
</protein>
<evidence type="ECO:0000313" key="13">
    <source>
        <dbReference type="EMBL" id="GLZ82027.1"/>
    </source>
</evidence>
<dbReference type="GO" id="GO:0046688">
    <property type="term" value="P:response to copper ion"/>
    <property type="evidence" value="ECO:0007669"/>
    <property type="project" value="InterPro"/>
</dbReference>
<name>A0A9W6W6X6_9ACTN</name>
<feature type="chain" id="PRO_5040799730" evidence="10">
    <location>
        <begin position="31"/>
        <end position="551"/>
    </location>
</feature>
<dbReference type="RefSeq" id="WP_285667590.1">
    <property type="nucleotide sequence ID" value="NZ_BSTX01000008.1"/>
</dbReference>
<organism evidence="13 14">
    <name type="scientific">Actinorhabdospora filicis</name>
    <dbReference type="NCBI Taxonomy" id="1785913"/>
    <lineage>
        <taxon>Bacteria</taxon>
        <taxon>Bacillati</taxon>
        <taxon>Actinomycetota</taxon>
        <taxon>Actinomycetes</taxon>
        <taxon>Micromonosporales</taxon>
        <taxon>Micromonosporaceae</taxon>
        <taxon>Actinorhabdospora</taxon>
    </lineage>
</organism>
<dbReference type="EMBL" id="BSTX01000008">
    <property type="protein sequence ID" value="GLZ82027.1"/>
    <property type="molecule type" value="Genomic_DNA"/>
</dbReference>
<feature type="transmembrane region" description="Helical" evidence="9">
    <location>
        <begin position="223"/>
        <end position="247"/>
    </location>
</feature>
<dbReference type="InterPro" id="IPR014756">
    <property type="entry name" value="Ig_E-set"/>
</dbReference>
<keyword evidence="14" id="KW-1185">Reference proteome</keyword>
<comment type="subcellular location">
    <subcellularLocation>
        <location evidence="1">Cell membrane</location>
        <topology evidence="1">Multi-pass membrane protein</topology>
    </subcellularLocation>
</comment>
<evidence type="ECO:0000256" key="10">
    <source>
        <dbReference type="SAM" id="SignalP"/>
    </source>
</evidence>
<evidence type="ECO:0000256" key="7">
    <source>
        <dbReference type="ARBA" id="ARBA00023008"/>
    </source>
</evidence>
<feature type="transmembrane region" description="Helical" evidence="9">
    <location>
        <begin position="361"/>
        <end position="383"/>
    </location>
</feature>
<dbReference type="SUPFAM" id="SSF81296">
    <property type="entry name" value="E set domains"/>
    <property type="match status" value="1"/>
</dbReference>
<dbReference type="Pfam" id="PF05425">
    <property type="entry name" value="CopD"/>
    <property type="match status" value="1"/>
</dbReference>
<feature type="transmembrane region" description="Helical" evidence="9">
    <location>
        <begin position="180"/>
        <end position="203"/>
    </location>
</feature>
<gene>
    <name evidence="13" type="ORF">Afil01_68340</name>
</gene>
<evidence type="ECO:0000256" key="2">
    <source>
        <dbReference type="ARBA" id="ARBA00022475"/>
    </source>
</evidence>
<dbReference type="Pfam" id="PF04234">
    <property type="entry name" value="CopC"/>
    <property type="match status" value="1"/>
</dbReference>
<feature type="transmembrane region" description="Helical" evidence="9">
    <location>
        <begin position="154"/>
        <end position="173"/>
    </location>
</feature>
<evidence type="ECO:0000256" key="3">
    <source>
        <dbReference type="ARBA" id="ARBA00022692"/>
    </source>
</evidence>
<keyword evidence="6 9" id="KW-1133">Transmembrane helix</keyword>
<feature type="domain" description="Copper resistance protein D" evidence="12">
    <location>
        <begin position="323"/>
        <end position="425"/>
    </location>
</feature>
<evidence type="ECO:0000313" key="14">
    <source>
        <dbReference type="Proteomes" id="UP001165079"/>
    </source>
</evidence>
<keyword evidence="8 9" id="KW-0472">Membrane</keyword>
<evidence type="ECO:0000256" key="9">
    <source>
        <dbReference type="SAM" id="Phobius"/>
    </source>
</evidence>
<dbReference type="GO" id="GO:0005507">
    <property type="term" value="F:copper ion binding"/>
    <property type="evidence" value="ECO:0007669"/>
    <property type="project" value="InterPro"/>
</dbReference>
<keyword evidence="4" id="KW-0479">Metal-binding</keyword>
<accession>A0A9W6W6X6</accession>
<proteinExistence type="predicted"/>
<dbReference type="AlphaFoldDB" id="A0A9W6W6X6"/>
<evidence type="ECO:0000256" key="6">
    <source>
        <dbReference type="ARBA" id="ARBA00022989"/>
    </source>
</evidence>
<sequence length="551" mass="57469">MARVARGLGLLAAVLTGLVTVLLSSQAAYAHATVVSTSPTANTVLPTQPVEVSVTFSEPVSPVKAQTWVVAPDGARANSGDAAVRGATMTLPLRQGLPNGTYLVTYRVISADGHPVPGGFTFSIGAPSAAAPALPDAPDVDPAVELLVQVNRGLAVAGLALALGPTLLLIAAWSAPRRGVLRLTATGLSLVAVTAMTGLYLQAPYTVGSGLFGVGRGDIAEVVSSRFGIAMLLRMLTVLAALPILLFALRRDARKSDKWCLGVLGLACVASWPLAGHATTSPMPPLTVLTDTVHVGAGAIWVGGLAALVGFLVRPSRAEEAARFLPVWSAWATRLVIALAVAGVAQALIEIGQPAALFSTTYGRLVVVKAALFALVLGTAAIARAMLRKRVPDEPLDERETRGLRGVIAAELVIAAVIIAVTAVLVQTTPARVAYTEQQQETAGPVSKRLSSNYFQLQLEIDPGRVGANTMHLYAFAPDGTTEIDPLEWKITMSLPSQNLAAVPVDKILELSPNHVTADFTVPTAGDWSFSLTLRTGRTEQATVTQTITIR</sequence>
<dbReference type="Gene3D" id="2.60.40.1220">
    <property type="match status" value="1"/>
</dbReference>
<dbReference type="InterPro" id="IPR032694">
    <property type="entry name" value="CopC/D"/>
</dbReference>
<reference evidence="13" key="1">
    <citation type="submission" date="2023-03" db="EMBL/GenBank/DDBJ databases">
        <title>Actinorhabdospora filicis NBRC 111898.</title>
        <authorList>
            <person name="Ichikawa N."/>
            <person name="Sato H."/>
            <person name="Tonouchi N."/>
        </authorList>
    </citation>
    <scope>NUCLEOTIDE SEQUENCE</scope>
    <source>
        <strain evidence="13">NBRC 111898</strain>
    </source>
</reference>
<feature type="signal peptide" evidence="10">
    <location>
        <begin position="1"/>
        <end position="30"/>
    </location>
</feature>
<evidence type="ECO:0000256" key="4">
    <source>
        <dbReference type="ARBA" id="ARBA00022723"/>
    </source>
</evidence>
<evidence type="ECO:0000256" key="8">
    <source>
        <dbReference type="ARBA" id="ARBA00023136"/>
    </source>
</evidence>
<keyword evidence="5 10" id="KW-0732">Signal</keyword>
<dbReference type="InterPro" id="IPR008457">
    <property type="entry name" value="Cu-R_CopD_dom"/>
</dbReference>
<evidence type="ECO:0000256" key="1">
    <source>
        <dbReference type="ARBA" id="ARBA00004651"/>
    </source>
</evidence>
<dbReference type="InterPro" id="IPR014755">
    <property type="entry name" value="Cu-Rt/internalin_Ig-like"/>
</dbReference>
<dbReference type="InterPro" id="IPR007348">
    <property type="entry name" value="CopC_dom"/>
</dbReference>
<feature type="domain" description="CopC" evidence="11">
    <location>
        <begin position="31"/>
        <end position="124"/>
    </location>
</feature>
<comment type="caution">
    <text evidence="13">The sequence shown here is derived from an EMBL/GenBank/DDBJ whole genome shotgun (WGS) entry which is preliminary data.</text>
</comment>
<evidence type="ECO:0000259" key="11">
    <source>
        <dbReference type="Pfam" id="PF04234"/>
    </source>
</evidence>
<feature type="transmembrane region" description="Helical" evidence="9">
    <location>
        <begin position="295"/>
        <end position="313"/>
    </location>
</feature>
<dbReference type="GO" id="GO:0005886">
    <property type="term" value="C:plasma membrane"/>
    <property type="evidence" value="ECO:0007669"/>
    <property type="project" value="UniProtKB-SubCell"/>
</dbReference>
<dbReference type="PANTHER" id="PTHR34820:SF4">
    <property type="entry name" value="INNER MEMBRANE PROTEIN YEBZ"/>
    <property type="match status" value="1"/>
</dbReference>
<feature type="transmembrane region" description="Helical" evidence="9">
    <location>
        <begin position="259"/>
        <end position="275"/>
    </location>
</feature>
<keyword evidence="2" id="KW-1003">Cell membrane</keyword>
<feature type="transmembrane region" description="Helical" evidence="9">
    <location>
        <begin position="325"/>
        <end position="349"/>
    </location>
</feature>